<name>A0ABV2THQ2_9RHOO</name>
<proteinExistence type="predicted"/>
<evidence type="ECO:0000256" key="1">
    <source>
        <dbReference type="SAM" id="SignalP"/>
    </source>
</evidence>
<organism evidence="2 3">
    <name type="scientific">Uliginosibacterium flavum</name>
    <dbReference type="NCBI Taxonomy" id="1396831"/>
    <lineage>
        <taxon>Bacteria</taxon>
        <taxon>Pseudomonadati</taxon>
        <taxon>Pseudomonadota</taxon>
        <taxon>Betaproteobacteria</taxon>
        <taxon>Rhodocyclales</taxon>
        <taxon>Zoogloeaceae</taxon>
        <taxon>Uliginosibacterium</taxon>
    </lineage>
</organism>
<dbReference type="InterPro" id="IPR036444">
    <property type="entry name" value="PLipase_A2_dom_sf"/>
</dbReference>
<feature type="signal peptide" evidence="1">
    <location>
        <begin position="1"/>
        <end position="19"/>
    </location>
</feature>
<comment type="caution">
    <text evidence="2">The sequence shown here is derived from an EMBL/GenBank/DDBJ whole genome shotgun (WGS) entry which is preliminary data.</text>
</comment>
<evidence type="ECO:0008006" key="4">
    <source>
        <dbReference type="Google" id="ProtNLM"/>
    </source>
</evidence>
<protein>
    <recommendedName>
        <fullName evidence="4">FAD-binding oxidoreductase</fullName>
    </recommendedName>
</protein>
<dbReference type="RefSeq" id="WP_354599910.1">
    <property type="nucleotide sequence ID" value="NZ_JBEWZI010000003.1"/>
</dbReference>
<dbReference type="Proteomes" id="UP001549691">
    <property type="component" value="Unassembled WGS sequence"/>
</dbReference>
<feature type="chain" id="PRO_5046082671" description="FAD-binding oxidoreductase" evidence="1">
    <location>
        <begin position="20"/>
        <end position="138"/>
    </location>
</feature>
<sequence length="138" mass="15158">MPEFWMAVLLALSCAGAHADEIAPFSSDGCSEFPDGTLSQKTLWRDCCVAHDLSYWAGGSYAERLAADREMERCVGAVGEPAIATLMLAGVRVGGSPFWPTRFRWGYGWPLGRGYKALTEAEREQVRLKRESLPRTGA</sequence>
<dbReference type="EMBL" id="JBEWZI010000003">
    <property type="protein sequence ID" value="MET7013450.1"/>
    <property type="molecule type" value="Genomic_DNA"/>
</dbReference>
<evidence type="ECO:0000313" key="2">
    <source>
        <dbReference type="EMBL" id="MET7013450.1"/>
    </source>
</evidence>
<reference evidence="2 3" key="1">
    <citation type="submission" date="2024-07" db="EMBL/GenBank/DDBJ databases">
        <title>Uliginosibacterium flavum JJ3220;KACC:17644.</title>
        <authorList>
            <person name="Kim M.K."/>
        </authorList>
    </citation>
    <scope>NUCLEOTIDE SEQUENCE [LARGE SCALE GENOMIC DNA]</scope>
    <source>
        <strain evidence="2 3">KACC:17644</strain>
    </source>
</reference>
<evidence type="ECO:0000313" key="3">
    <source>
        <dbReference type="Proteomes" id="UP001549691"/>
    </source>
</evidence>
<accession>A0ABV2THQ2</accession>
<dbReference type="SUPFAM" id="SSF48619">
    <property type="entry name" value="Phospholipase A2, PLA2"/>
    <property type="match status" value="1"/>
</dbReference>
<gene>
    <name evidence="2" type="ORF">ABXR19_04560</name>
</gene>
<keyword evidence="3" id="KW-1185">Reference proteome</keyword>
<keyword evidence="1" id="KW-0732">Signal</keyword>